<name>A0ACC2JXU0_9PEZI</name>
<evidence type="ECO:0000313" key="1">
    <source>
        <dbReference type="EMBL" id="KAJ8132023.1"/>
    </source>
</evidence>
<reference evidence="1" key="1">
    <citation type="submission" date="2022-12" db="EMBL/GenBank/DDBJ databases">
        <title>Genome Sequence of Lasiodiplodia mahajangana.</title>
        <authorList>
            <person name="Buettner E."/>
        </authorList>
    </citation>
    <scope>NUCLEOTIDE SEQUENCE</scope>
    <source>
        <strain evidence="1">VT137</strain>
    </source>
</reference>
<evidence type="ECO:0000313" key="2">
    <source>
        <dbReference type="Proteomes" id="UP001153332"/>
    </source>
</evidence>
<dbReference type="EMBL" id="JAPUUL010000191">
    <property type="protein sequence ID" value="KAJ8132023.1"/>
    <property type="molecule type" value="Genomic_DNA"/>
</dbReference>
<sequence length="149" mass="15631">MLQPRANLPADLYQRAMLTIVSEYDLRMYAVNDSYLPPSRGMSEYGSLSAQPTNGLRDMAYGICPSQNQDSSPGLGSATSPLTGVLSQVGKQVPPAVNRAEESLHPGNKKNETQAQPQAGKPPPKSQKASDPLGGLGGLTSLLGGLVPI</sequence>
<dbReference type="Proteomes" id="UP001153332">
    <property type="component" value="Unassembled WGS sequence"/>
</dbReference>
<proteinExistence type="predicted"/>
<protein>
    <submittedName>
        <fullName evidence="1">Uncharacterized protein</fullName>
    </submittedName>
</protein>
<keyword evidence="2" id="KW-1185">Reference proteome</keyword>
<gene>
    <name evidence="1" type="ORF">O1611_g1604</name>
</gene>
<accession>A0ACC2JXU0</accession>
<organism evidence="1 2">
    <name type="scientific">Lasiodiplodia mahajangana</name>
    <dbReference type="NCBI Taxonomy" id="1108764"/>
    <lineage>
        <taxon>Eukaryota</taxon>
        <taxon>Fungi</taxon>
        <taxon>Dikarya</taxon>
        <taxon>Ascomycota</taxon>
        <taxon>Pezizomycotina</taxon>
        <taxon>Dothideomycetes</taxon>
        <taxon>Dothideomycetes incertae sedis</taxon>
        <taxon>Botryosphaeriales</taxon>
        <taxon>Botryosphaeriaceae</taxon>
        <taxon>Lasiodiplodia</taxon>
    </lineage>
</organism>
<comment type="caution">
    <text evidence="1">The sequence shown here is derived from an EMBL/GenBank/DDBJ whole genome shotgun (WGS) entry which is preliminary data.</text>
</comment>